<protein>
    <submittedName>
        <fullName evidence="9">EamA family transporter</fullName>
    </submittedName>
</protein>
<dbReference type="PANTHER" id="PTHR32322">
    <property type="entry name" value="INNER MEMBRANE TRANSPORTER"/>
    <property type="match status" value="1"/>
</dbReference>
<dbReference type="Pfam" id="PF00892">
    <property type="entry name" value="EamA"/>
    <property type="match status" value="2"/>
</dbReference>
<feature type="transmembrane region" description="Helical" evidence="6">
    <location>
        <begin position="9"/>
        <end position="29"/>
    </location>
</feature>
<dbReference type="PANTHER" id="PTHR32322:SF18">
    <property type="entry name" value="S-ADENOSYLMETHIONINE_S-ADENOSYLHOMOCYSTEINE TRANSPORTER"/>
    <property type="match status" value="1"/>
</dbReference>
<evidence type="ECO:0000256" key="6">
    <source>
        <dbReference type="SAM" id="Phobius"/>
    </source>
</evidence>
<dbReference type="InterPro" id="IPR050638">
    <property type="entry name" value="AA-Vitamin_Transporters"/>
</dbReference>
<dbReference type="EMBL" id="MIQH01000420">
    <property type="protein sequence ID" value="OIR25058.1"/>
    <property type="molecule type" value="Genomic_DNA"/>
</dbReference>
<dbReference type="EMBL" id="CP024634">
    <property type="protein sequence ID" value="AYQ56500.1"/>
    <property type="molecule type" value="Genomic_DNA"/>
</dbReference>
<dbReference type="SUPFAM" id="SSF103481">
    <property type="entry name" value="Multidrug resistance efflux transporter EmrE"/>
    <property type="match status" value="2"/>
</dbReference>
<evidence type="ECO:0000313" key="10">
    <source>
        <dbReference type="Proteomes" id="UP000182798"/>
    </source>
</evidence>
<feature type="transmembrane region" description="Helical" evidence="6">
    <location>
        <begin position="162"/>
        <end position="181"/>
    </location>
</feature>
<accession>A0A1J5TWC2</accession>
<feature type="transmembrane region" description="Helical" evidence="6">
    <location>
        <begin position="41"/>
        <end position="63"/>
    </location>
</feature>
<reference evidence="9" key="2">
    <citation type="journal article" date="2017" name="Stand. Genomic Sci.">
        <title>Genome sequence of the sulfur-oxidizing Bathymodiolus thermophilus gill endosymbiont.</title>
        <authorList>
            <person name="Ponnudurai R."/>
            <person name="Sayavedra L."/>
            <person name="Kleiner M."/>
            <person name="Heiden S.E."/>
            <person name="Thurmer A."/>
            <person name="Felbeck H."/>
            <person name="Schluter R."/>
            <person name="Sievert S.M."/>
            <person name="Daniel R."/>
            <person name="Schweder T."/>
            <person name="Markert S."/>
        </authorList>
    </citation>
    <scope>NUCLEOTIDE SEQUENCE</scope>
    <source>
        <strain evidence="9">BAT/CrabSpa'14</strain>
    </source>
</reference>
<evidence type="ECO:0000313" key="11">
    <source>
        <dbReference type="Proteomes" id="UP000278334"/>
    </source>
</evidence>
<dbReference type="RefSeq" id="WP_071563882.1">
    <property type="nucleotide sequence ID" value="NZ_CP024634.1"/>
</dbReference>
<dbReference type="Proteomes" id="UP000278334">
    <property type="component" value="Chromosome"/>
</dbReference>
<evidence type="ECO:0000256" key="5">
    <source>
        <dbReference type="ARBA" id="ARBA00023136"/>
    </source>
</evidence>
<feature type="transmembrane region" description="Helical" evidence="6">
    <location>
        <begin position="110"/>
        <end position="126"/>
    </location>
</feature>
<reference evidence="8 11" key="3">
    <citation type="submission" date="2017-11" db="EMBL/GenBank/DDBJ databases">
        <title>Genome sequence of the bacterial symbiont EPR9N from a vent mussel Bathymodiolus thermophilus.</title>
        <authorList>
            <person name="Won Y.-J."/>
        </authorList>
    </citation>
    <scope>NUCLEOTIDE SEQUENCE [LARGE SCALE GENOMIC DNA]</scope>
    <source>
        <strain evidence="8 11">EPR9N</strain>
    </source>
</reference>
<feature type="transmembrane region" description="Helical" evidence="6">
    <location>
        <begin position="70"/>
        <end position="90"/>
    </location>
</feature>
<keyword evidence="2" id="KW-1003">Cell membrane</keyword>
<dbReference type="AlphaFoldDB" id="A0A1J5TWC2"/>
<feature type="transmembrane region" description="Helical" evidence="6">
    <location>
        <begin position="225"/>
        <end position="244"/>
    </location>
</feature>
<feature type="transmembrane region" description="Helical" evidence="6">
    <location>
        <begin position="193"/>
        <end position="213"/>
    </location>
</feature>
<name>A0A1J5TWC2_9GAMM</name>
<dbReference type="GO" id="GO:0005886">
    <property type="term" value="C:plasma membrane"/>
    <property type="evidence" value="ECO:0007669"/>
    <property type="project" value="UniProtKB-SubCell"/>
</dbReference>
<dbReference type="Proteomes" id="UP000182798">
    <property type="component" value="Unassembled WGS sequence"/>
</dbReference>
<evidence type="ECO:0000256" key="2">
    <source>
        <dbReference type="ARBA" id="ARBA00022475"/>
    </source>
</evidence>
<sequence length="301" mass="33393">MNNTQQNTLLGLLLAFLGTFLFALKSIFIKLAYLEGLNSDIVLMLRMAIALPIYLGILGYLFWKKDKCKVLTRATFFSIVGLGFIGYFLASLLDLKGLEYISAGLERLTLFTYPIFTAILGALFFATPLSKRIIIVLLTTYLGLWIMFSQESLLSGNNNNTQTGVILVFFSALSYAFYVLLSKNIIGKIGSVLFTAVAMSISSVFVLFFYFLLFDFSQISISHNAWLWIFLLAIVSTVIPSFLISEAIHRISPLQTSIVGMLGPVVTIILAVFILSEPFGIYQFLGVSLVALGVGLLTFRR</sequence>
<feature type="domain" description="EamA" evidence="7">
    <location>
        <begin position="163"/>
        <end position="298"/>
    </location>
</feature>
<organism evidence="9 10">
    <name type="scientific">Bathymodiolus thermophilus thioautotrophic gill symbiont</name>
    <dbReference type="NCBI Taxonomy" id="2360"/>
    <lineage>
        <taxon>Bacteria</taxon>
        <taxon>Pseudomonadati</taxon>
        <taxon>Pseudomonadota</taxon>
        <taxon>Gammaproteobacteria</taxon>
        <taxon>sulfur-oxidizing symbionts</taxon>
    </lineage>
</organism>
<keyword evidence="4 6" id="KW-1133">Transmembrane helix</keyword>
<dbReference type="InterPro" id="IPR037185">
    <property type="entry name" value="EmrE-like"/>
</dbReference>
<evidence type="ECO:0000259" key="7">
    <source>
        <dbReference type="Pfam" id="PF00892"/>
    </source>
</evidence>
<dbReference type="OrthoDB" id="9813617at2"/>
<gene>
    <name evidence="9" type="ORF">BGC33_12535</name>
    <name evidence="8" type="ORF">MS2017_0772</name>
</gene>
<keyword evidence="5 6" id="KW-0472">Membrane</keyword>
<comment type="subcellular location">
    <subcellularLocation>
        <location evidence="1">Cell membrane</location>
        <topology evidence="1">Multi-pass membrane protein</topology>
    </subcellularLocation>
</comment>
<feature type="transmembrane region" description="Helical" evidence="6">
    <location>
        <begin position="133"/>
        <end position="150"/>
    </location>
</feature>
<evidence type="ECO:0000313" key="8">
    <source>
        <dbReference type="EMBL" id="AYQ56500.1"/>
    </source>
</evidence>
<feature type="domain" description="EamA" evidence="7">
    <location>
        <begin position="10"/>
        <end position="148"/>
    </location>
</feature>
<evidence type="ECO:0000256" key="1">
    <source>
        <dbReference type="ARBA" id="ARBA00004651"/>
    </source>
</evidence>
<evidence type="ECO:0000256" key="3">
    <source>
        <dbReference type="ARBA" id="ARBA00022692"/>
    </source>
</evidence>
<keyword evidence="3 6" id="KW-0812">Transmembrane</keyword>
<proteinExistence type="predicted"/>
<feature type="transmembrane region" description="Helical" evidence="6">
    <location>
        <begin position="256"/>
        <end position="275"/>
    </location>
</feature>
<evidence type="ECO:0000313" key="9">
    <source>
        <dbReference type="EMBL" id="OIR25058.1"/>
    </source>
</evidence>
<dbReference type="KEGG" id="bthg:MS2017_0772"/>
<evidence type="ECO:0000256" key="4">
    <source>
        <dbReference type="ARBA" id="ARBA00022989"/>
    </source>
</evidence>
<reference evidence="10" key="1">
    <citation type="submission" date="2016-09" db="EMBL/GenBank/DDBJ databases">
        <title>Genome Sequence of Bathymodiolus thermophilus sulfur-oxidizing gill endosymbiont.</title>
        <authorList>
            <person name="Ponnudurai R."/>
            <person name="Kleiner M."/>
            <person name="Sayavedra L."/>
            <person name="Thuermer A."/>
            <person name="Felbeck H."/>
            <person name="Schlueter R."/>
            <person name="Schweder T."/>
            <person name="Markert S."/>
        </authorList>
    </citation>
    <scope>NUCLEOTIDE SEQUENCE [LARGE SCALE GENOMIC DNA]</scope>
    <source>
        <strain evidence="10">BAT/CrabSpa'14</strain>
    </source>
</reference>
<feature type="transmembrane region" description="Helical" evidence="6">
    <location>
        <begin position="281"/>
        <end position="299"/>
    </location>
</feature>
<dbReference type="InterPro" id="IPR000620">
    <property type="entry name" value="EamA_dom"/>
</dbReference>